<keyword evidence="2" id="KW-0472">Membrane</keyword>
<evidence type="ECO:0000313" key="3">
    <source>
        <dbReference type="EMBL" id="KAF8406069.1"/>
    </source>
</evidence>
<reference evidence="3 4" key="1">
    <citation type="submission" date="2020-04" db="EMBL/GenBank/DDBJ databases">
        <title>Plant Genome Project.</title>
        <authorList>
            <person name="Zhang R.-G."/>
        </authorList>
    </citation>
    <scope>NUCLEOTIDE SEQUENCE [LARGE SCALE GENOMIC DNA]</scope>
    <source>
        <strain evidence="3">YNK0</strain>
        <tissue evidence="3">Leaf</tissue>
    </source>
</reference>
<feature type="transmembrane region" description="Helical" evidence="2">
    <location>
        <begin position="75"/>
        <end position="95"/>
    </location>
</feature>
<dbReference type="OMA" id="IMHIFIS"/>
<proteinExistence type="inferred from homology"/>
<keyword evidence="2" id="KW-0812">Transmembrane</keyword>
<dbReference type="OrthoDB" id="2126698at2759"/>
<dbReference type="PANTHER" id="PTHR11206">
    <property type="entry name" value="MULTIDRUG RESISTANCE PROTEIN"/>
    <property type="match status" value="1"/>
</dbReference>
<dbReference type="Pfam" id="PF01554">
    <property type="entry name" value="MatE"/>
    <property type="match status" value="1"/>
</dbReference>
<evidence type="ECO:0000256" key="2">
    <source>
        <dbReference type="SAM" id="Phobius"/>
    </source>
</evidence>
<keyword evidence="2" id="KW-1133">Transmembrane helix</keyword>
<name>A0A835DN48_TETSI</name>
<accession>A0A835DN48</accession>
<comment type="similarity">
    <text evidence="1">Belongs to the multi antimicrobial extrusion (MATE) (TC 2.A.66.1) family.</text>
</comment>
<dbReference type="GO" id="GO:0016020">
    <property type="term" value="C:membrane"/>
    <property type="evidence" value="ECO:0007669"/>
    <property type="project" value="InterPro"/>
</dbReference>
<dbReference type="GO" id="GO:0015297">
    <property type="term" value="F:antiporter activity"/>
    <property type="evidence" value="ECO:0007669"/>
    <property type="project" value="InterPro"/>
</dbReference>
<feature type="transmembrane region" description="Helical" evidence="2">
    <location>
        <begin position="149"/>
        <end position="166"/>
    </location>
</feature>
<evidence type="ECO:0000256" key="1">
    <source>
        <dbReference type="ARBA" id="ARBA00010199"/>
    </source>
</evidence>
<dbReference type="Proteomes" id="UP000655225">
    <property type="component" value="Unassembled WGS sequence"/>
</dbReference>
<evidence type="ECO:0000313" key="4">
    <source>
        <dbReference type="Proteomes" id="UP000655225"/>
    </source>
</evidence>
<feature type="transmembrane region" description="Helical" evidence="2">
    <location>
        <begin position="101"/>
        <end position="128"/>
    </location>
</feature>
<dbReference type="InterPro" id="IPR002528">
    <property type="entry name" value="MATE_fam"/>
</dbReference>
<comment type="caution">
    <text evidence="3">The sequence shown here is derived from an EMBL/GenBank/DDBJ whole genome shotgun (WGS) entry which is preliminary data.</text>
</comment>
<gene>
    <name evidence="3" type="ORF">HHK36_008149</name>
</gene>
<dbReference type="AlphaFoldDB" id="A0A835DN48"/>
<protein>
    <submittedName>
        <fullName evidence="3">Uncharacterized protein</fullName>
    </submittedName>
</protein>
<dbReference type="EMBL" id="JABCRI010000005">
    <property type="protein sequence ID" value="KAF8406069.1"/>
    <property type="molecule type" value="Genomic_DNA"/>
</dbReference>
<sequence>MMKYQPSDDPDLYKFQTNKQASDHPFHLPAFTGGGDMREEENEPLLIQSAENCASLLGRIWVESKKMWQIAGPAIFSRVALFSVTVISQAFAGHLGDLDLAAISIATTVFIPISFGFLLGMASALEMLCGQAYGAKQYHMLGIYMQRSWIVLFLCSILLLPMFVYATPILKFMGQTANVAEKSGLVALWLIPMHFSFAFEFPLQRFLQSQLKTAVTAWVSGVALVVHVFVSWFFVYRLRVGIVGTAITIDLSWWVAVLGLFGYTVCGGCPLSWTGFSTQAFSGLWDLENWYYRILIIVSGNMKNSEVAVDALSICISLYVWESMIPLGFFAATG</sequence>
<keyword evidence="4" id="KW-1185">Reference proteome</keyword>
<dbReference type="GO" id="GO:0042910">
    <property type="term" value="F:xenobiotic transmembrane transporter activity"/>
    <property type="evidence" value="ECO:0007669"/>
    <property type="project" value="InterPro"/>
</dbReference>
<feature type="transmembrane region" description="Helical" evidence="2">
    <location>
        <begin position="186"/>
        <end position="203"/>
    </location>
</feature>
<organism evidence="3 4">
    <name type="scientific">Tetracentron sinense</name>
    <name type="common">Spur-leaf</name>
    <dbReference type="NCBI Taxonomy" id="13715"/>
    <lineage>
        <taxon>Eukaryota</taxon>
        <taxon>Viridiplantae</taxon>
        <taxon>Streptophyta</taxon>
        <taxon>Embryophyta</taxon>
        <taxon>Tracheophyta</taxon>
        <taxon>Spermatophyta</taxon>
        <taxon>Magnoliopsida</taxon>
        <taxon>Trochodendrales</taxon>
        <taxon>Trochodendraceae</taxon>
        <taxon>Tetracentron</taxon>
    </lineage>
</organism>
<feature type="transmembrane region" description="Helical" evidence="2">
    <location>
        <begin position="241"/>
        <end position="263"/>
    </location>
</feature>
<feature type="transmembrane region" description="Helical" evidence="2">
    <location>
        <begin position="215"/>
        <end position="235"/>
    </location>
</feature>